<evidence type="ECO:0000256" key="7">
    <source>
        <dbReference type="ARBA" id="ARBA00023004"/>
    </source>
</evidence>
<comment type="caution">
    <text evidence="15">The sequence shown here is derived from an EMBL/GenBank/DDBJ whole genome shotgun (WGS) entry which is preliminary data.</text>
</comment>
<reference evidence="15 16" key="1">
    <citation type="journal article" date="2020" name="Microbiome">
        <title>Single-cell genomics of uncultured bacteria reveals dietary fiber responders in the mouse gut microbiota.</title>
        <authorList>
            <person name="Chijiiwa R."/>
            <person name="Hosokawa M."/>
            <person name="Kogawa M."/>
            <person name="Nishikawa Y."/>
            <person name="Ide K."/>
            <person name="Sakanashi C."/>
            <person name="Takahashi K."/>
            <person name="Takeyama H."/>
        </authorList>
    </citation>
    <scope>NUCLEOTIDE SEQUENCE [LARGE SCALE GENOMIC DNA]</scope>
    <source>
        <strain evidence="15">IMSAGC_001</strain>
    </source>
</reference>
<dbReference type="InterPro" id="IPR023996">
    <property type="entry name" value="TonB-dep_OMP_SusC/RagA"/>
</dbReference>
<evidence type="ECO:0000256" key="13">
    <source>
        <dbReference type="RuleBase" id="RU003357"/>
    </source>
</evidence>
<dbReference type="FunFam" id="2.60.40.1120:FF:000003">
    <property type="entry name" value="Outer membrane protein Omp121"/>
    <property type="match status" value="1"/>
</dbReference>
<dbReference type="GO" id="GO:0009279">
    <property type="term" value="C:cell outer membrane"/>
    <property type="evidence" value="ECO:0007669"/>
    <property type="project" value="UniProtKB-SubCell"/>
</dbReference>
<dbReference type="Pfam" id="PF07660">
    <property type="entry name" value="STN"/>
    <property type="match status" value="1"/>
</dbReference>
<dbReference type="EMBL" id="BLLS01000017">
    <property type="protein sequence ID" value="GFH85675.1"/>
    <property type="molecule type" value="Genomic_DNA"/>
</dbReference>
<dbReference type="InterPro" id="IPR036942">
    <property type="entry name" value="Beta-barrel_TonB_sf"/>
</dbReference>
<evidence type="ECO:0000256" key="6">
    <source>
        <dbReference type="ARBA" id="ARBA00022729"/>
    </source>
</evidence>
<comment type="subcellular location">
    <subcellularLocation>
        <location evidence="1 12">Cell outer membrane</location>
        <topology evidence="1 12">Multi-pass membrane protein</topology>
    </subcellularLocation>
</comment>
<proteinExistence type="inferred from homology"/>
<keyword evidence="9 12" id="KW-0472">Membrane</keyword>
<evidence type="ECO:0000256" key="10">
    <source>
        <dbReference type="ARBA" id="ARBA00023170"/>
    </source>
</evidence>
<organism evidence="15 16">
    <name type="scientific">Bacteroides acidifaciens</name>
    <dbReference type="NCBI Taxonomy" id="85831"/>
    <lineage>
        <taxon>Bacteria</taxon>
        <taxon>Pseudomonadati</taxon>
        <taxon>Bacteroidota</taxon>
        <taxon>Bacteroidia</taxon>
        <taxon>Bacteroidales</taxon>
        <taxon>Bacteroidaceae</taxon>
        <taxon>Bacteroides</taxon>
    </lineage>
</organism>
<dbReference type="InterPro" id="IPR000531">
    <property type="entry name" value="Beta-barrel_TonB"/>
</dbReference>
<keyword evidence="8 13" id="KW-0798">TonB box</keyword>
<evidence type="ECO:0000256" key="12">
    <source>
        <dbReference type="PROSITE-ProRule" id="PRU01360"/>
    </source>
</evidence>
<dbReference type="NCBIfam" id="TIGR04056">
    <property type="entry name" value="OMP_RagA_SusC"/>
    <property type="match status" value="1"/>
</dbReference>
<dbReference type="RefSeq" id="WP_172503712.1">
    <property type="nucleotide sequence ID" value="NZ_BLLS01000017.1"/>
</dbReference>
<dbReference type="InterPro" id="IPR012910">
    <property type="entry name" value="Plug_dom"/>
</dbReference>
<dbReference type="PROSITE" id="PS51257">
    <property type="entry name" value="PROKAR_LIPOPROTEIN"/>
    <property type="match status" value="1"/>
</dbReference>
<dbReference type="Gene3D" id="2.60.40.1120">
    <property type="entry name" value="Carboxypeptidase-like, regulatory domain"/>
    <property type="match status" value="1"/>
</dbReference>
<dbReference type="SUPFAM" id="SSF49464">
    <property type="entry name" value="Carboxypeptidase regulatory domain-like"/>
    <property type="match status" value="1"/>
</dbReference>
<keyword evidence="4" id="KW-0406">Ion transport</keyword>
<keyword evidence="2 12" id="KW-0813">Transport</keyword>
<sequence length="1100" mass="121600">MKEIIKHKFPYLLFFLLLFSCFASVYGQERTITLNLSKVPLNTALKEIEKQTSMSVVYNTNDVDINRIISIKVSKESLNNVMNQLFKGVNTSFSIVDNHIVLSAKNTKVDQQKKTPIAASGTITDAKGEPLIGVSVLVKGTSNGTITDMDGNFKIQAAKGDVLEVSYIGYASQAITLANTQPLKIVMGEDTQTLDEVVVTALGIKRATKALSYNVQEVKGDEITAVKDANFMNSLAGKVAGVQISSGATGAGGAARVVMRGMKSLTKDNNALYVIDGVPIFNTGKSGGEGLFGDMGGSDAVADLNPDDIASISMMTGPSAAALYGSSAANGVVLITTKKGQTEKTTITVSNSTTFSKAYIMPDMQNRYGTSSGLFSWGELTDRRYDPSNFFETGTNVINSVALSTGNSKNQTYLSASTTNSGGILPNNSYNRYNFTARNTTNFLNDRLTLDIGAQYIIQNNKNMVSQGQYYNPLPALYLFPRGDNFDEIRLYERYNTNYGYMEQYWPYGDASLSLQNPYWVQNRIIRTSDKKRYMLNASLKWKVTDWINIVGRVNLDNSDYRNKNEKSASTLTTFCGVSGGFEDAMRQERSLYADVLANIDKTFGDFHLTANVGASIYHTSMDQLYFAGDLVIPNFFQVNNINFSSNYKPDPTGYKDEIQSIFASAELSWKNQLYLTLTGRNDWDSKLAFSKQKSFFYPSVGLSALLSEMVELPELITYAKVRGSYTVVASSFDRFLTNPGYEYNSQTHNWANPTVYPMENMKPEKTKSWEIGLNLKFWENRFSLDATYYRSNTLNQTFKVDIPSSSGYKQAIVQAGDVQNQGIELALGFSDKWAGFGWSSNATFTLNRNKVKRLASGSVNPVTGEAIQMDEMNVGWLGKENVAPRVILTEGGSMTDIYVYNQLTKDNNGNIKVDQNGNLGITSSNTPVKVGNLDADFNLGWINHFTYKGIDLGVVLSARVGGLAYSATQGILDYYGVSEVSASVRDNGGTPINNGKVDAQKYYQTISTGEGGYGRYYLYSATNVRLQELSLNYTLPRKWFKNVANVTLGVVGRNLWMIYCKAPFDPELSASTSSNYYMNVDYFMQPSLRNFGFNVKVQF</sequence>
<accession>A0A7I9ZZV1</accession>
<dbReference type="NCBIfam" id="TIGR04057">
    <property type="entry name" value="SusC_RagA_signa"/>
    <property type="match status" value="1"/>
</dbReference>
<evidence type="ECO:0000256" key="2">
    <source>
        <dbReference type="ARBA" id="ARBA00022448"/>
    </source>
</evidence>
<keyword evidence="7" id="KW-0408">Iron</keyword>
<dbReference type="Pfam" id="PF13715">
    <property type="entry name" value="CarbopepD_reg_2"/>
    <property type="match status" value="1"/>
</dbReference>
<dbReference type="Gene3D" id="2.170.130.10">
    <property type="entry name" value="TonB-dependent receptor, plug domain"/>
    <property type="match status" value="1"/>
</dbReference>
<keyword evidence="10 15" id="KW-0675">Receptor</keyword>
<evidence type="ECO:0000259" key="14">
    <source>
        <dbReference type="SMART" id="SM00965"/>
    </source>
</evidence>
<evidence type="ECO:0000313" key="16">
    <source>
        <dbReference type="Proteomes" id="UP000491181"/>
    </source>
</evidence>
<evidence type="ECO:0000256" key="1">
    <source>
        <dbReference type="ARBA" id="ARBA00004571"/>
    </source>
</evidence>
<keyword evidence="6" id="KW-0732">Signal</keyword>
<dbReference type="PANTHER" id="PTHR30069:SF29">
    <property type="entry name" value="HEMOGLOBIN AND HEMOGLOBIN-HAPTOGLOBIN-BINDING PROTEIN 1-RELATED"/>
    <property type="match status" value="1"/>
</dbReference>
<feature type="domain" description="Secretin/TonB short N-terminal" evidence="14">
    <location>
        <begin position="54"/>
        <end position="105"/>
    </location>
</feature>
<dbReference type="PROSITE" id="PS52016">
    <property type="entry name" value="TONB_DEPENDENT_REC_3"/>
    <property type="match status" value="1"/>
</dbReference>
<dbReference type="PANTHER" id="PTHR30069">
    <property type="entry name" value="TONB-DEPENDENT OUTER MEMBRANE RECEPTOR"/>
    <property type="match status" value="1"/>
</dbReference>
<name>A0A7I9ZZV1_9BACE</name>
<evidence type="ECO:0000256" key="4">
    <source>
        <dbReference type="ARBA" id="ARBA00022496"/>
    </source>
</evidence>
<dbReference type="AlphaFoldDB" id="A0A7I9ZZV1"/>
<dbReference type="GO" id="GO:0015344">
    <property type="term" value="F:siderophore uptake transmembrane transporter activity"/>
    <property type="evidence" value="ECO:0007669"/>
    <property type="project" value="TreeGrafter"/>
</dbReference>
<evidence type="ECO:0000256" key="11">
    <source>
        <dbReference type="ARBA" id="ARBA00023237"/>
    </source>
</evidence>
<dbReference type="InterPro" id="IPR023997">
    <property type="entry name" value="TonB-dep_OMP_SusC/RagA_CS"/>
</dbReference>
<evidence type="ECO:0000313" key="15">
    <source>
        <dbReference type="EMBL" id="GFH85675.1"/>
    </source>
</evidence>
<comment type="similarity">
    <text evidence="12 13">Belongs to the TonB-dependent receptor family.</text>
</comment>
<dbReference type="SUPFAM" id="SSF56935">
    <property type="entry name" value="Porins"/>
    <property type="match status" value="1"/>
</dbReference>
<dbReference type="Proteomes" id="UP000491181">
    <property type="component" value="Unassembled WGS sequence"/>
</dbReference>
<keyword evidence="3 12" id="KW-1134">Transmembrane beta strand</keyword>
<evidence type="ECO:0000256" key="3">
    <source>
        <dbReference type="ARBA" id="ARBA00022452"/>
    </source>
</evidence>
<dbReference type="Gene3D" id="2.40.170.20">
    <property type="entry name" value="TonB-dependent receptor, beta-barrel domain"/>
    <property type="match status" value="1"/>
</dbReference>
<dbReference type="InterPro" id="IPR037066">
    <property type="entry name" value="Plug_dom_sf"/>
</dbReference>
<keyword evidence="5 12" id="KW-0812">Transmembrane</keyword>
<dbReference type="GO" id="GO:0044718">
    <property type="term" value="P:siderophore transmembrane transport"/>
    <property type="evidence" value="ECO:0007669"/>
    <property type="project" value="TreeGrafter"/>
</dbReference>
<evidence type="ECO:0000256" key="8">
    <source>
        <dbReference type="ARBA" id="ARBA00023077"/>
    </source>
</evidence>
<dbReference type="SMART" id="SM00965">
    <property type="entry name" value="STN"/>
    <property type="match status" value="1"/>
</dbReference>
<dbReference type="InterPro" id="IPR039426">
    <property type="entry name" value="TonB-dep_rcpt-like"/>
</dbReference>
<protein>
    <submittedName>
        <fullName evidence="15">TonB-dependent receptor SusC</fullName>
    </submittedName>
</protein>
<dbReference type="InterPro" id="IPR011662">
    <property type="entry name" value="Secretin/TonB_short_N"/>
</dbReference>
<keyword evidence="11 12" id="KW-0998">Cell outer membrane</keyword>
<gene>
    <name evidence="15" type="primary">susC_25</name>
    <name evidence="15" type="ORF">IMSAGC001_01079</name>
</gene>
<dbReference type="Pfam" id="PF00593">
    <property type="entry name" value="TonB_dep_Rec_b-barrel"/>
    <property type="match status" value="1"/>
</dbReference>
<dbReference type="Pfam" id="PF07715">
    <property type="entry name" value="Plug"/>
    <property type="match status" value="1"/>
</dbReference>
<evidence type="ECO:0000256" key="5">
    <source>
        <dbReference type="ARBA" id="ARBA00022692"/>
    </source>
</evidence>
<dbReference type="InterPro" id="IPR008969">
    <property type="entry name" value="CarboxyPept-like_regulatory"/>
</dbReference>
<evidence type="ECO:0000256" key="9">
    <source>
        <dbReference type="ARBA" id="ARBA00023136"/>
    </source>
</evidence>
<keyword evidence="4" id="KW-0410">Iron transport</keyword>